<sequence>MQIKNAEDLFRLYDFEGDLRLKIRQYLNADTKLLPKINALCLGAEKFKSQATPIYTDTYLLKMGKMSIVYKNFKDKIKIIEIHIF</sequence>
<organism evidence="1 2">
    <name type="scientific">Campylobacter upsaliensis</name>
    <dbReference type="NCBI Taxonomy" id="28080"/>
    <lineage>
        <taxon>Bacteria</taxon>
        <taxon>Pseudomonadati</taxon>
        <taxon>Campylobacterota</taxon>
        <taxon>Epsilonproteobacteria</taxon>
        <taxon>Campylobacterales</taxon>
        <taxon>Campylobacteraceae</taxon>
        <taxon>Campylobacter</taxon>
    </lineage>
</organism>
<dbReference type="AlphaFoldDB" id="A0A7U8B3U1"/>
<protein>
    <recommendedName>
        <fullName evidence="3">Type II toxin-antitoxin system RelE/ParE family toxin</fullName>
    </recommendedName>
</protein>
<accession>A0A7U8B3U1</accession>
<dbReference type="EMBL" id="AABVLA010000027">
    <property type="protein sequence ID" value="EAJ1622322.1"/>
    <property type="molecule type" value="Genomic_DNA"/>
</dbReference>
<evidence type="ECO:0008006" key="3">
    <source>
        <dbReference type="Google" id="ProtNLM"/>
    </source>
</evidence>
<keyword evidence="2" id="KW-1185">Reference proteome</keyword>
<gene>
    <name evidence="1" type="ORF">CT510_06635</name>
</gene>
<comment type="caution">
    <text evidence="1">The sequence shown here is derived from an EMBL/GenBank/DDBJ whole genome shotgun (WGS) entry which is preliminary data.</text>
</comment>
<proteinExistence type="predicted"/>
<evidence type="ECO:0000313" key="1">
    <source>
        <dbReference type="EMBL" id="EAJ1622322.1"/>
    </source>
</evidence>
<reference evidence="1 2" key="1">
    <citation type="submission" date="2018-06" db="EMBL/GenBank/DDBJ databases">
        <authorList>
            <consortium name="PulseNet: The National Subtyping Network for Foodborne Disease Surveillance"/>
            <person name="Tarr C.L."/>
            <person name="Trees E."/>
            <person name="Katz L.S."/>
            <person name="Carleton-Romer H.A."/>
            <person name="Stroika S."/>
            <person name="Kucerova Z."/>
            <person name="Roache K.F."/>
            <person name="Sabol A.L."/>
            <person name="Besser J."/>
            <person name="Gerner-Smidt P."/>
        </authorList>
    </citation>
    <scope>NUCLEOTIDE SEQUENCE [LARGE SCALE GENOMIC DNA]</scope>
    <source>
        <strain evidence="1 2">PNUSAC003104</strain>
    </source>
</reference>
<name>A0A7U8B3U1_CAMUP</name>
<dbReference type="RefSeq" id="WP_214149429.1">
    <property type="nucleotide sequence ID" value="NZ_JAHCYU010000039.1"/>
</dbReference>
<dbReference type="Proteomes" id="UP000535305">
    <property type="component" value="Unassembled WGS sequence"/>
</dbReference>
<evidence type="ECO:0000313" key="2">
    <source>
        <dbReference type="Proteomes" id="UP000535305"/>
    </source>
</evidence>